<accession>A0ACC0CRC3</accession>
<evidence type="ECO:0000313" key="1">
    <source>
        <dbReference type="EMBL" id="KAI6083038.1"/>
    </source>
</evidence>
<protein>
    <submittedName>
        <fullName evidence="1">Beta-glucosidase</fullName>
    </submittedName>
</protein>
<organism evidence="1 2">
    <name type="scientific">Hypoxylon rubiginosum</name>
    <dbReference type="NCBI Taxonomy" id="110542"/>
    <lineage>
        <taxon>Eukaryota</taxon>
        <taxon>Fungi</taxon>
        <taxon>Dikarya</taxon>
        <taxon>Ascomycota</taxon>
        <taxon>Pezizomycotina</taxon>
        <taxon>Sordariomycetes</taxon>
        <taxon>Xylariomycetidae</taxon>
        <taxon>Xylariales</taxon>
        <taxon>Hypoxylaceae</taxon>
        <taxon>Hypoxylon</taxon>
    </lineage>
</organism>
<comment type="caution">
    <text evidence="1">The sequence shown here is derived from an EMBL/GenBank/DDBJ whole genome shotgun (WGS) entry which is preliminary data.</text>
</comment>
<proteinExistence type="predicted"/>
<sequence length="821" mass="89409">MDMEDTLSKLTLDEKIDLLSGVDFWHTKAIPRLGIPSLRMSDGPNGVRGSRLFNGVPAACTPCGTGLAATWDVQLIEDIGQMMGREAIAKGASLLLGPTVNIQRSPLGGRGFESFSEDPVLSGKMAASIVRGIQSTKVVSVMKHFVGNDQEEQRQRSDSIIPARALREVYLLPFQIAEREAKPKGYMTSYNKLNGTHVSENRQILQDILRDEWGFDGLVVSDWYGTYSVADPINAGLDIEMPGPSRWRAGLAKLSVNTGKVSMHALNQRVRAILNTVDRVAPLNLSANITEGTVDTPETSLKLRQVASSGIVLLKNDRNLLPLDKQKTTAIIGPNAKYAAYSGGGSATLRPYYVVTPFEGVQSYASSLKYAQGAIAYKKIPMITSISKAPDGTPGMEMRIYVQPHSVKDRVAIEKFNIDNTNCFLNDYKHPEITSNLFYVEVEGSIMPETDAEYLFSLTVNGTGRLYVDGEEVVDNETTQRPGDSFFGSGTAEEVGSKHLKKDQTYTVLVQFGTAPTSKISKGGATQMGVGGLQIGGCVKTDRAALLEEAVAVAKSVDQVVLCVGLNSEWESEGWDRAHMDLPPGSDELVEAIAAANPNVVVVNQSGTPVTMPWADKAPAIVQAWYGGNETGNAIADILFGITNPSGKLSLSWPVRLEDNPAFINMKPDGGKVLYGEGVHVGYRWYEKTKVDPLFAFGHGLSYTRFKMENLVINTDSECDEKADGESVVVSVAVTNTGSRDGSEVVQVYMSHQTTTVQRPLNELKGFAKVYVPKGETRSVDIRMNRKYVCSFWDESADAWVMEQGTYHVLVGNSSRGELLR</sequence>
<reference evidence="1 2" key="1">
    <citation type="journal article" date="2022" name="New Phytol.">
        <title>Ecological generalism drives hyperdiversity of secondary metabolite gene clusters in xylarialean endophytes.</title>
        <authorList>
            <person name="Franco M.E.E."/>
            <person name="Wisecaver J.H."/>
            <person name="Arnold A.E."/>
            <person name="Ju Y.M."/>
            <person name="Slot J.C."/>
            <person name="Ahrendt S."/>
            <person name="Moore L.P."/>
            <person name="Eastman K.E."/>
            <person name="Scott K."/>
            <person name="Konkel Z."/>
            <person name="Mondo S.J."/>
            <person name="Kuo A."/>
            <person name="Hayes R.D."/>
            <person name="Haridas S."/>
            <person name="Andreopoulos B."/>
            <person name="Riley R."/>
            <person name="LaButti K."/>
            <person name="Pangilinan J."/>
            <person name="Lipzen A."/>
            <person name="Amirebrahimi M."/>
            <person name="Yan J."/>
            <person name="Adam C."/>
            <person name="Keymanesh K."/>
            <person name="Ng V."/>
            <person name="Louie K."/>
            <person name="Northen T."/>
            <person name="Drula E."/>
            <person name="Henrissat B."/>
            <person name="Hsieh H.M."/>
            <person name="Youens-Clark K."/>
            <person name="Lutzoni F."/>
            <person name="Miadlikowska J."/>
            <person name="Eastwood D.C."/>
            <person name="Hamelin R.C."/>
            <person name="Grigoriev I.V."/>
            <person name="U'Ren J.M."/>
        </authorList>
    </citation>
    <scope>NUCLEOTIDE SEQUENCE [LARGE SCALE GENOMIC DNA]</scope>
    <source>
        <strain evidence="1 2">ER1909</strain>
    </source>
</reference>
<gene>
    <name evidence="1" type="ORF">F4821DRAFT_263373</name>
</gene>
<keyword evidence="2" id="KW-1185">Reference proteome</keyword>
<name>A0ACC0CRC3_9PEZI</name>
<dbReference type="Proteomes" id="UP001497680">
    <property type="component" value="Unassembled WGS sequence"/>
</dbReference>
<dbReference type="EMBL" id="MU394359">
    <property type="protein sequence ID" value="KAI6083038.1"/>
    <property type="molecule type" value="Genomic_DNA"/>
</dbReference>
<evidence type="ECO:0000313" key="2">
    <source>
        <dbReference type="Proteomes" id="UP001497680"/>
    </source>
</evidence>